<evidence type="ECO:0000313" key="2">
    <source>
        <dbReference type="Proteomes" id="UP000662857"/>
    </source>
</evidence>
<sequence length="220" mass="22988">MQPSLFGVEATEPTPGDLAGLLAGPGQLQQMGGTARVWVRVDAGWRVHVLIGELARRGLAASWAPVDELAGGPAHERAEDERAEYERAEQELVHEPAEGPAGPSSAFEVRTAYTTRLWALAQRWRGGPPAGLHLDGQALRLWVAAAGSPAADGYLLGLPGGRPAGGPATEAALRALGLPTTLVPGPAYRVDGRRRLALLAELVGDPPPIAPADQWPVPPS</sequence>
<proteinExistence type="predicted"/>
<gene>
    <name evidence="1" type="ORF">JQS43_22855</name>
</gene>
<organism evidence="1 2">
    <name type="scientific">Natronosporangium hydrolyticum</name>
    <dbReference type="NCBI Taxonomy" id="2811111"/>
    <lineage>
        <taxon>Bacteria</taxon>
        <taxon>Bacillati</taxon>
        <taxon>Actinomycetota</taxon>
        <taxon>Actinomycetes</taxon>
        <taxon>Micromonosporales</taxon>
        <taxon>Micromonosporaceae</taxon>
        <taxon>Natronosporangium</taxon>
    </lineage>
</organism>
<dbReference type="KEGG" id="nhy:JQS43_22855"/>
<protein>
    <submittedName>
        <fullName evidence="1">Uncharacterized protein</fullName>
    </submittedName>
</protein>
<keyword evidence="2" id="KW-1185">Reference proteome</keyword>
<dbReference type="EMBL" id="CP070499">
    <property type="protein sequence ID" value="QSB14309.1"/>
    <property type="molecule type" value="Genomic_DNA"/>
</dbReference>
<evidence type="ECO:0000313" key="1">
    <source>
        <dbReference type="EMBL" id="QSB14309.1"/>
    </source>
</evidence>
<dbReference type="RefSeq" id="WP_239676436.1">
    <property type="nucleotide sequence ID" value="NZ_CP070499.1"/>
</dbReference>
<reference evidence="1" key="1">
    <citation type="submission" date="2021-02" db="EMBL/GenBank/DDBJ databases">
        <title>Natrosporangium hydrolyticum gen. nov., sp. nov, a haloalkaliphilic actinobacterium from a soda solonchak soil.</title>
        <authorList>
            <person name="Sorokin D.Y."/>
            <person name="Khijniak T.V."/>
            <person name="Zakharycheva A.P."/>
            <person name="Boueva O.V."/>
            <person name="Ariskina E.V."/>
            <person name="Hahnke R.L."/>
            <person name="Bunk B."/>
            <person name="Sproer C."/>
            <person name="Schumann P."/>
            <person name="Evtushenko L.I."/>
            <person name="Kublanov I.V."/>
        </authorList>
    </citation>
    <scope>NUCLEOTIDE SEQUENCE</scope>
    <source>
        <strain evidence="1">DSM 106523</strain>
    </source>
</reference>
<accession>A0A895YFR4</accession>
<dbReference type="Proteomes" id="UP000662857">
    <property type="component" value="Chromosome"/>
</dbReference>
<name>A0A895YFR4_9ACTN</name>
<dbReference type="AlphaFoldDB" id="A0A895YFR4"/>